<protein>
    <submittedName>
        <fullName evidence="12">General substrate transporter</fullName>
    </submittedName>
</protein>
<feature type="transmembrane region" description="Helical" evidence="10">
    <location>
        <begin position="435"/>
        <end position="459"/>
    </location>
</feature>
<feature type="region of interest" description="Disordered" evidence="9">
    <location>
        <begin position="1"/>
        <end position="21"/>
    </location>
</feature>
<dbReference type="AlphaFoldDB" id="A0A9Q5HZA7"/>
<dbReference type="PROSITE" id="PS50850">
    <property type="entry name" value="MFS"/>
    <property type="match status" value="1"/>
</dbReference>
<dbReference type="InterPro" id="IPR005829">
    <property type="entry name" value="Sugar_transporter_CS"/>
</dbReference>
<dbReference type="PRINTS" id="PR00171">
    <property type="entry name" value="SUGRTRNSPORT"/>
</dbReference>
<evidence type="ECO:0000256" key="7">
    <source>
        <dbReference type="ARBA" id="ARBA00023136"/>
    </source>
</evidence>
<dbReference type="SUPFAM" id="SSF103473">
    <property type="entry name" value="MFS general substrate transporter"/>
    <property type="match status" value="1"/>
</dbReference>
<dbReference type="InterPro" id="IPR003663">
    <property type="entry name" value="Sugar/inositol_transpt"/>
</dbReference>
<keyword evidence="13" id="KW-1185">Reference proteome</keyword>
<dbReference type="GO" id="GO:0005351">
    <property type="term" value="F:carbohydrate:proton symporter activity"/>
    <property type="evidence" value="ECO:0007669"/>
    <property type="project" value="TreeGrafter"/>
</dbReference>
<gene>
    <name evidence="12" type="ORF">A7U60_g4051</name>
</gene>
<evidence type="ECO:0000256" key="5">
    <source>
        <dbReference type="ARBA" id="ARBA00022692"/>
    </source>
</evidence>
<dbReference type="CDD" id="cd17356">
    <property type="entry name" value="MFS_HXT"/>
    <property type="match status" value="1"/>
</dbReference>
<dbReference type="PROSITE" id="PS00217">
    <property type="entry name" value="SUGAR_TRANSPORT_2"/>
    <property type="match status" value="1"/>
</dbReference>
<dbReference type="InterPro" id="IPR005828">
    <property type="entry name" value="MFS_sugar_transport-like"/>
</dbReference>
<evidence type="ECO:0000256" key="10">
    <source>
        <dbReference type="SAM" id="Phobius"/>
    </source>
</evidence>
<dbReference type="PANTHER" id="PTHR48022:SF75">
    <property type="entry name" value="GALACTOSE TRANSPORTER-RELATED"/>
    <property type="match status" value="1"/>
</dbReference>
<feature type="transmembrane region" description="Helical" evidence="10">
    <location>
        <begin position="127"/>
        <end position="144"/>
    </location>
</feature>
<evidence type="ECO:0000256" key="6">
    <source>
        <dbReference type="ARBA" id="ARBA00022989"/>
    </source>
</evidence>
<keyword evidence="5 10" id="KW-0812">Transmembrane</keyword>
<evidence type="ECO:0000313" key="12">
    <source>
        <dbReference type="EMBL" id="OCB88763.1"/>
    </source>
</evidence>
<comment type="subcellular location">
    <subcellularLocation>
        <location evidence="1">Membrane</location>
        <topology evidence="1">Multi-pass membrane protein</topology>
    </subcellularLocation>
</comment>
<evidence type="ECO:0000256" key="3">
    <source>
        <dbReference type="ARBA" id="ARBA00022448"/>
    </source>
</evidence>
<feature type="transmembrane region" description="Helical" evidence="10">
    <location>
        <begin position="190"/>
        <end position="209"/>
    </location>
</feature>
<feature type="compositionally biased region" description="Basic and acidic residues" evidence="9">
    <location>
        <begin position="571"/>
        <end position="592"/>
    </location>
</feature>
<feature type="transmembrane region" description="Helical" evidence="10">
    <location>
        <begin position="215"/>
        <end position="236"/>
    </location>
</feature>
<feature type="transmembrane region" description="Helical" evidence="10">
    <location>
        <begin position="373"/>
        <end position="394"/>
    </location>
</feature>
<keyword evidence="3" id="KW-0813">Transport</keyword>
<feature type="transmembrane region" description="Helical" evidence="10">
    <location>
        <begin position="480"/>
        <end position="497"/>
    </location>
</feature>
<feature type="region of interest" description="Disordered" evidence="9">
    <location>
        <begin position="571"/>
        <end position="612"/>
    </location>
</feature>
<comment type="caution">
    <text evidence="12">The sequence shown here is derived from an EMBL/GenBank/DDBJ whole genome shotgun (WGS) entry which is preliminary data.</text>
</comment>
<accession>A0A9Q5HZA7</accession>
<feature type="transmembrane region" description="Helical" evidence="10">
    <location>
        <begin position="150"/>
        <end position="169"/>
    </location>
</feature>
<dbReference type="GO" id="GO:0005886">
    <property type="term" value="C:plasma membrane"/>
    <property type="evidence" value="ECO:0007669"/>
    <property type="project" value="TreeGrafter"/>
</dbReference>
<dbReference type="PROSITE" id="PS00216">
    <property type="entry name" value="SUGAR_TRANSPORT_1"/>
    <property type="match status" value="1"/>
</dbReference>
<feature type="transmembrane region" description="Helical" evidence="10">
    <location>
        <begin position="97"/>
        <end position="120"/>
    </location>
</feature>
<feature type="transmembrane region" description="Helical" evidence="10">
    <location>
        <begin position="32"/>
        <end position="58"/>
    </location>
</feature>
<sequence length="612" mass="67113">MEKAELRESVDQDRQNRDRQNRDLHRGLGHTLFYVKGLPVSAFSIVLAGIASVGGFIFGYDTGQISDMLIMDDFLTRFGDCDPITGVCHFSNVRSGLIVGLLSIGTLFGAIGGATVADVFGRRNAMSLECLIFTVGIVIQLASIDAWYQVAIGRLIAGVGVGGLSAAVPMYQAETAPAQIRGSLTATYQLFITFGLLVAYCICIGTRTIDGPASWRTVVGIGLVFSTFLGVTIQFMPESPRWCTRNGKVEQARAAIAKVRALPLDDSIVTTEMDEILDSIEVELGVSRERFIAGDAPTMREVIAAQGGGGSTYREVLKQWFSLFKGYKRGSSRIGYRTMLGISLQALQQLTGANYFFYYGATVFQSVGIDDSFVTQIILGVVNFVCTFPSLWILERFGRRNPLICGGIWQSVWLFCFAAAGTAKDPTEDEGIGKFMIVSTCFFIAGFAMTWGPAIWILMGETFPTYTRARQGALGTASNWLWNFLIAFFTPFITSAIDFSYGFVFASGNFLGMLVVFFFLYESSGLTLENVDLMYRDPNALPWKSRSWYPAGYNSRAEVEAETRKVLEEKKQAETRRILEEHGHTVPAKRDTSYAPGSDSTPGPGHNGTMAV</sequence>
<dbReference type="InterPro" id="IPR020846">
    <property type="entry name" value="MFS_dom"/>
</dbReference>
<feature type="domain" description="Major facilitator superfamily (MFS) profile" evidence="11">
    <location>
        <begin position="47"/>
        <end position="524"/>
    </location>
</feature>
<reference evidence="12" key="1">
    <citation type="submission" date="2016-06" db="EMBL/GenBank/DDBJ databases">
        <title>Draft Genome sequence of the fungus Inonotus baumii.</title>
        <authorList>
            <person name="Zhu H."/>
            <person name="Lin W."/>
        </authorList>
    </citation>
    <scope>NUCLEOTIDE SEQUENCE</scope>
    <source>
        <strain evidence="12">821</strain>
    </source>
</reference>
<comment type="similarity">
    <text evidence="2">Belongs to the major facilitator superfamily. Sugar transporter (TC 2.A.1.1) family.</text>
</comment>
<organism evidence="12 13">
    <name type="scientific">Sanghuangporus baumii</name>
    <name type="common">Phellinus baumii</name>
    <dbReference type="NCBI Taxonomy" id="108892"/>
    <lineage>
        <taxon>Eukaryota</taxon>
        <taxon>Fungi</taxon>
        <taxon>Dikarya</taxon>
        <taxon>Basidiomycota</taxon>
        <taxon>Agaricomycotina</taxon>
        <taxon>Agaricomycetes</taxon>
        <taxon>Hymenochaetales</taxon>
        <taxon>Hymenochaetaceae</taxon>
        <taxon>Sanghuangporus</taxon>
    </lineage>
</organism>
<evidence type="ECO:0000256" key="8">
    <source>
        <dbReference type="ARBA" id="ARBA00049119"/>
    </source>
</evidence>
<name>A0A9Q5HZA7_SANBA</name>
<dbReference type="Pfam" id="PF00083">
    <property type="entry name" value="Sugar_tr"/>
    <property type="match status" value="1"/>
</dbReference>
<dbReference type="InterPro" id="IPR050360">
    <property type="entry name" value="MFS_Sugar_Transporters"/>
</dbReference>
<keyword evidence="6 10" id="KW-1133">Transmembrane helix</keyword>
<evidence type="ECO:0000256" key="1">
    <source>
        <dbReference type="ARBA" id="ARBA00004141"/>
    </source>
</evidence>
<feature type="transmembrane region" description="Helical" evidence="10">
    <location>
        <begin position="403"/>
        <end position="423"/>
    </location>
</feature>
<evidence type="ECO:0000256" key="9">
    <source>
        <dbReference type="SAM" id="MobiDB-lite"/>
    </source>
</evidence>
<dbReference type="PANTHER" id="PTHR48022">
    <property type="entry name" value="PLASTIDIC GLUCOSE TRANSPORTER 4"/>
    <property type="match status" value="1"/>
</dbReference>
<keyword evidence="7 10" id="KW-0472">Membrane</keyword>
<dbReference type="EMBL" id="LNZH02000171">
    <property type="protein sequence ID" value="OCB88763.1"/>
    <property type="molecule type" value="Genomic_DNA"/>
</dbReference>
<evidence type="ECO:0000259" key="11">
    <source>
        <dbReference type="PROSITE" id="PS50850"/>
    </source>
</evidence>
<dbReference type="Proteomes" id="UP000757232">
    <property type="component" value="Unassembled WGS sequence"/>
</dbReference>
<evidence type="ECO:0000256" key="4">
    <source>
        <dbReference type="ARBA" id="ARBA00022597"/>
    </source>
</evidence>
<comment type="catalytic activity">
    <reaction evidence="8">
        <text>myo-inositol(out) + H(+)(out) = myo-inositol(in) + H(+)(in)</text>
        <dbReference type="Rhea" id="RHEA:60364"/>
        <dbReference type="ChEBI" id="CHEBI:15378"/>
        <dbReference type="ChEBI" id="CHEBI:17268"/>
    </reaction>
</comment>
<evidence type="ECO:0000256" key="2">
    <source>
        <dbReference type="ARBA" id="ARBA00010992"/>
    </source>
</evidence>
<dbReference type="OrthoDB" id="5141738at2759"/>
<dbReference type="Gene3D" id="1.20.1250.20">
    <property type="entry name" value="MFS general substrate transporter like domains"/>
    <property type="match status" value="1"/>
</dbReference>
<keyword evidence="4" id="KW-0762">Sugar transport</keyword>
<dbReference type="InterPro" id="IPR036259">
    <property type="entry name" value="MFS_trans_sf"/>
</dbReference>
<evidence type="ECO:0000313" key="13">
    <source>
        <dbReference type="Proteomes" id="UP000757232"/>
    </source>
</evidence>
<feature type="transmembrane region" description="Helical" evidence="10">
    <location>
        <begin position="503"/>
        <end position="521"/>
    </location>
</feature>
<proteinExistence type="inferred from homology"/>